<dbReference type="InterPro" id="IPR014716">
    <property type="entry name" value="Fibrinogen_a/b/g_C_1"/>
</dbReference>
<dbReference type="STRING" id="6689.A0A3R7MDD5"/>
<dbReference type="EMBL" id="QCYY01001321">
    <property type="protein sequence ID" value="ROT78848.1"/>
    <property type="molecule type" value="Genomic_DNA"/>
</dbReference>
<proteinExistence type="predicted"/>
<evidence type="ECO:0000256" key="1">
    <source>
        <dbReference type="SAM" id="MobiDB-lite"/>
    </source>
</evidence>
<dbReference type="SMART" id="SM00186">
    <property type="entry name" value="FBG"/>
    <property type="match status" value="1"/>
</dbReference>
<reference evidence="4 5" key="2">
    <citation type="submission" date="2019-01" db="EMBL/GenBank/DDBJ databases">
        <title>The decoding of complex shrimp genome reveals the adaptation for benthos swimmer, frequently molting mechanism and breeding impact on genome.</title>
        <authorList>
            <person name="Sun Y."/>
            <person name="Gao Y."/>
            <person name="Yu Y."/>
        </authorList>
    </citation>
    <scope>NUCLEOTIDE SEQUENCE [LARGE SCALE GENOMIC DNA]</scope>
    <source>
        <tissue evidence="4">Muscle</tissue>
    </source>
</reference>
<gene>
    <name evidence="4" type="ORF">C7M84_002427</name>
</gene>
<feature type="signal peptide" evidence="2">
    <location>
        <begin position="1"/>
        <end position="30"/>
    </location>
</feature>
<protein>
    <submittedName>
        <fullName evidence="4">Putative fibrinogen-like protein 1</fullName>
    </submittedName>
</protein>
<feature type="domain" description="Fibrinogen C-terminal" evidence="3">
    <location>
        <begin position="313"/>
        <end position="534"/>
    </location>
</feature>
<organism evidence="4 5">
    <name type="scientific">Penaeus vannamei</name>
    <name type="common">Whiteleg shrimp</name>
    <name type="synonym">Litopenaeus vannamei</name>
    <dbReference type="NCBI Taxonomy" id="6689"/>
    <lineage>
        <taxon>Eukaryota</taxon>
        <taxon>Metazoa</taxon>
        <taxon>Ecdysozoa</taxon>
        <taxon>Arthropoda</taxon>
        <taxon>Crustacea</taxon>
        <taxon>Multicrustacea</taxon>
        <taxon>Malacostraca</taxon>
        <taxon>Eumalacostraca</taxon>
        <taxon>Eucarida</taxon>
        <taxon>Decapoda</taxon>
        <taxon>Dendrobranchiata</taxon>
        <taxon>Penaeoidea</taxon>
        <taxon>Penaeidae</taxon>
        <taxon>Penaeus</taxon>
    </lineage>
</organism>
<feature type="region of interest" description="Disordered" evidence="1">
    <location>
        <begin position="177"/>
        <end position="198"/>
    </location>
</feature>
<evidence type="ECO:0000313" key="4">
    <source>
        <dbReference type="EMBL" id="ROT78848.1"/>
    </source>
</evidence>
<dbReference type="SUPFAM" id="SSF56496">
    <property type="entry name" value="Fibrinogen C-terminal domain-like"/>
    <property type="match status" value="1"/>
</dbReference>
<accession>A0A3R7MDD5</accession>
<feature type="compositionally biased region" description="Low complexity" evidence="1">
    <location>
        <begin position="181"/>
        <end position="198"/>
    </location>
</feature>
<dbReference type="InterPro" id="IPR036056">
    <property type="entry name" value="Fibrinogen-like_C"/>
</dbReference>
<evidence type="ECO:0000259" key="3">
    <source>
        <dbReference type="PROSITE" id="PS51406"/>
    </source>
</evidence>
<dbReference type="SUPFAM" id="SSF58113">
    <property type="entry name" value="Apolipoprotein A-I"/>
    <property type="match status" value="1"/>
</dbReference>
<feature type="chain" id="PRO_5018583286" evidence="2">
    <location>
        <begin position="31"/>
        <end position="545"/>
    </location>
</feature>
<sequence length="545" mass="60733">MEAERRSHRLSRVCLFLAALVCSCPATTTAATTSSHAFNTTLLDDPLEPIWNRLDGLSTDILRDFQSMVAEIVETTSTSLEAKLQKLDTDVSTKFDAINNNVLRKLNEVTNQTTRMDASLRSRNTQYLTSVRQQIAASYQEVETVLGSKIAALENKVLEHINNKIASLMSFNLTLPQHSPSSTSASSTTTSSSSSTLSSSTASTALSAEDSQAIVNQLNAKLVAIDAKLEDLADKVNVATSTLSTINLHVAKINEREMDADSRAQEPGVTGGSQGGAQSCQTLVDKMSELMDNTQLSSDVINELENRLAEMSKIPTNLPRDCSDVHWYNPSSPSGVYESSVSAWCEMGDLSQKESGGWTVILRRRNTTWGFVDFNRTWDDYTQGFGNPGEGEWWFSLDALHALTYRQPYELRFLIRDIEQGVFEAHYNTFRVEDEGHLFRLVVDGFSGNISQDAFKSKHHGRSFSTWDRDHDNWDKGSCAINNGGGWWFNACHYTTLTAPFPTSNDRDAKTIRWLNGETWLVLDDVTVEVRPNNYALRFNAHNFE</sequence>
<dbReference type="Proteomes" id="UP000283509">
    <property type="component" value="Unassembled WGS sequence"/>
</dbReference>
<keyword evidence="5" id="KW-1185">Reference proteome</keyword>
<dbReference type="CDD" id="cd00087">
    <property type="entry name" value="FReD"/>
    <property type="match status" value="1"/>
</dbReference>
<keyword evidence="2" id="KW-0732">Signal</keyword>
<dbReference type="InterPro" id="IPR002181">
    <property type="entry name" value="Fibrinogen_a/b/g_C_dom"/>
</dbReference>
<dbReference type="InterPro" id="IPR050373">
    <property type="entry name" value="Fibrinogen_C-term_domain"/>
</dbReference>
<dbReference type="PROSITE" id="PS51406">
    <property type="entry name" value="FIBRINOGEN_C_2"/>
    <property type="match status" value="1"/>
</dbReference>
<evidence type="ECO:0000313" key="5">
    <source>
        <dbReference type="Proteomes" id="UP000283509"/>
    </source>
</evidence>
<evidence type="ECO:0000256" key="2">
    <source>
        <dbReference type="SAM" id="SignalP"/>
    </source>
</evidence>
<dbReference type="PROSITE" id="PS51257">
    <property type="entry name" value="PROKAR_LIPOPROTEIN"/>
    <property type="match status" value="1"/>
</dbReference>
<name>A0A3R7MDD5_PENVA</name>
<dbReference type="Gene3D" id="1.20.120.20">
    <property type="entry name" value="Apolipoprotein"/>
    <property type="match status" value="1"/>
</dbReference>
<dbReference type="PANTHER" id="PTHR19143">
    <property type="entry name" value="FIBRINOGEN/TENASCIN/ANGIOPOEITIN"/>
    <property type="match status" value="1"/>
</dbReference>
<dbReference type="GO" id="GO:0005615">
    <property type="term" value="C:extracellular space"/>
    <property type="evidence" value="ECO:0007669"/>
    <property type="project" value="TreeGrafter"/>
</dbReference>
<dbReference type="Gene3D" id="3.90.215.10">
    <property type="entry name" value="Gamma Fibrinogen, chain A, domain 1"/>
    <property type="match status" value="1"/>
</dbReference>
<dbReference type="Pfam" id="PF00147">
    <property type="entry name" value="Fibrinogen_C"/>
    <property type="match status" value="1"/>
</dbReference>
<dbReference type="OrthoDB" id="6377921at2759"/>
<dbReference type="AlphaFoldDB" id="A0A3R7MDD5"/>
<reference evidence="4 5" key="1">
    <citation type="submission" date="2018-04" db="EMBL/GenBank/DDBJ databases">
        <authorList>
            <person name="Zhang X."/>
            <person name="Yuan J."/>
            <person name="Li F."/>
            <person name="Xiang J."/>
        </authorList>
    </citation>
    <scope>NUCLEOTIDE SEQUENCE [LARGE SCALE GENOMIC DNA]</scope>
    <source>
        <tissue evidence="4">Muscle</tissue>
    </source>
</reference>
<comment type="caution">
    <text evidence="4">The sequence shown here is derived from an EMBL/GenBank/DDBJ whole genome shotgun (WGS) entry which is preliminary data.</text>
</comment>
<feature type="region of interest" description="Disordered" evidence="1">
    <location>
        <begin position="259"/>
        <end position="278"/>
    </location>
</feature>